<evidence type="ECO:0000256" key="1">
    <source>
        <dbReference type="SAM" id="MobiDB-lite"/>
    </source>
</evidence>
<dbReference type="Proteomes" id="UP000479710">
    <property type="component" value="Unassembled WGS sequence"/>
</dbReference>
<feature type="region of interest" description="Disordered" evidence="1">
    <location>
        <begin position="34"/>
        <end position="97"/>
    </location>
</feature>
<dbReference type="EMBL" id="SPHZ02000010">
    <property type="protein sequence ID" value="KAF0894581.1"/>
    <property type="molecule type" value="Genomic_DNA"/>
</dbReference>
<reference evidence="2 3" key="1">
    <citation type="submission" date="2019-11" db="EMBL/GenBank/DDBJ databases">
        <title>Whole genome sequence of Oryza granulata.</title>
        <authorList>
            <person name="Li W."/>
        </authorList>
    </citation>
    <scope>NUCLEOTIDE SEQUENCE [LARGE SCALE GENOMIC DNA]</scope>
    <source>
        <strain evidence="3">cv. Menghai</strain>
        <tissue evidence="2">Leaf</tissue>
    </source>
</reference>
<name>A0A6G1C3I3_9ORYZ</name>
<evidence type="ECO:0000313" key="2">
    <source>
        <dbReference type="EMBL" id="KAF0894581.1"/>
    </source>
</evidence>
<feature type="compositionally biased region" description="Pro residues" evidence="1">
    <location>
        <begin position="120"/>
        <end position="129"/>
    </location>
</feature>
<feature type="compositionally biased region" description="Low complexity" evidence="1">
    <location>
        <begin position="87"/>
        <end position="96"/>
    </location>
</feature>
<gene>
    <name evidence="2" type="ORF">E2562_001881</name>
</gene>
<feature type="compositionally biased region" description="Pro residues" evidence="1">
    <location>
        <begin position="67"/>
        <end position="78"/>
    </location>
</feature>
<protein>
    <submittedName>
        <fullName evidence="2">Uncharacterized protein</fullName>
    </submittedName>
</protein>
<organism evidence="2 3">
    <name type="scientific">Oryza meyeriana var. granulata</name>
    <dbReference type="NCBI Taxonomy" id="110450"/>
    <lineage>
        <taxon>Eukaryota</taxon>
        <taxon>Viridiplantae</taxon>
        <taxon>Streptophyta</taxon>
        <taxon>Embryophyta</taxon>
        <taxon>Tracheophyta</taxon>
        <taxon>Spermatophyta</taxon>
        <taxon>Magnoliopsida</taxon>
        <taxon>Liliopsida</taxon>
        <taxon>Poales</taxon>
        <taxon>Poaceae</taxon>
        <taxon>BOP clade</taxon>
        <taxon>Oryzoideae</taxon>
        <taxon>Oryzeae</taxon>
        <taxon>Oryzinae</taxon>
        <taxon>Oryza</taxon>
        <taxon>Oryza meyeriana</taxon>
    </lineage>
</organism>
<keyword evidence="3" id="KW-1185">Reference proteome</keyword>
<proteinExistence type="predicted"/>
<dbReference type="AlphaFoldDB" id="A0A6G1C3I3"/>
<accession>A0A6G1C3I3</accession>
<feature type="region of interest" description="Disordered" evidence="1">
    <location>
        <begin position="120"/>
        <end position="154"/>
    </location>
</feature>
<sequence>MGPRLLPATEGLVSGRRSTKLDLLCANRLRHQCPGEPPTPPLLWPHRSLPTTDLLHQPSSSFVASPGSPPSAASPPAYPLEDPAPRRPSLSAPSPLLHHRLLRPELFHVARRLRRRLPSLFPPTPPLPPGLLRHASPNGTPNSAAFSRMDVGVH</sequence>
<comment type="caution">
    <text evidence="2">The sequence shown here is derived from an EMBL/GenBank/DDBJ whole genome shotgun (WGS) entry which is preliminary data.</text>
</comment>
<evidence type="ECO:0000313" key="3">
    <source>
        <dbReference type="Proteomes" id="UP000479710"/>
    </source>
</evidence>